<sequence>MFIEHASEAMKISGIHTVTMEQIAETAGVSKVVLYRYFDTKEALTNEILNEVTNSLCAVLQEPWSGYGSGMEAMLNVAKEHESAFYILVNQTPDDNIYGQYYERLKSALVARIESVVDAKATSLDDNSESKLLRKLAIDGIALLALNSLRTWLSESSDINTPEAFLAWHAMGNEALAKAWLQ</sequence>
<keyword evidence="2 4" id="KW-0238">DNA-binding</keyword>
<feature type="DNA-binding region" description="H-T-H motif" evidence="4">
    <location>
        <begin position="19"/>
        <end position="38"/>
    </location>
</feature>
<dbReference type="PROSITE" id="PS50977">
    <property type="entry name" value="HTH_TETR_2"/>
    <property type="match status" value="1"/>
</dbReference>
<evidence type="ECO:0000256" key="4">
    <source>
        <dbReference type="PROSITE-ProRule" id="PRU00335"/>
    </source>
</evidence>
<dbReference type="RefSeq" id="WP_382405677.1">
    <property type="nucleotide sequence ID" value="NZ_JBHSGU010000002.1"/>
</dbReference>
<proteinExistence type="predicted"/>
<comment type="caution">
    <text evidence="6">The sequence shown here is derived from an EMBL/GenBank/DDBJ whole genome shotgun (WGS) entry which is preliminary data.</text>
</comment>
<keyword evidence="1" id="KW-0805">Transcription regulation</keyword>
<keyword evidence="3" id="KW-0804">Transcription</keyword>
<evidence type="ECO:0000259" key="5">
    <source>
        <dbReference type="PROSITE" id="PS50977"/>
    </source>
</evidence>
<dbReference type="InterPro" id="IPR050109">
    <property type="entry name" value="HTH-type_TetR-like_transc_reg"/>
</dbReference>
<evidence type="ECO:0000256" key="2">
    <source>
        <dbReference type="ARBA" id="ARBA00023125"/>
    </source>
</evidence>
<dbReference type="Gene3D" id="1.10.357.10">
    <property type="entry name" value="Tetracycline Repressor, domain 2"/>
    <property type="match status" value="1"/>
</dbReference>
<keyword evidence="7" id="KW-1185">Reference proteome</keyword>
<dbReference type="SUPFAM" id="SSF46689">
    <property type="entry name" value="Homeodomain-like"/>
    <property type="match status" value="1"/>
</dbReference>
<dbReference type="Pfam" id="PF00440">
    <property type="entry name" value="TetR_N"/>
    <property type="match status" value="1"/>
</dbReference>
<gene>
    <name evidence="6" type="ORF">ACFO4O_02230</name>
</gene>
<evidence type="ECO:0000256" key="3">
    <source>
        <dbReference type="ARBA" id="ARBA00023163"/>
    </source>
</evidence>
<organism evidence="6 7">
    <name type="scientific">Glaciecola siphonariae</name>
    <dbReference type="NCBI Taxonomy" id="521012"/>
    <lineage>
        <taxon>Bacteria</taxon>
        <taxon>Pseudomonadati</taxon>
        <taxon>Pseudomonadota</taxon>
        <taxon>Gammaproteobacteria</taxon>
        <taxon>Alteromonadales</taxon>
        <taxon>Alteromonadaceae</taxon>
        <taxon>Glaciecola</taxon>
    </lineage>
</organism>
<dbReference type="EMBL" id="JBHSGU010000002">
    <property type="protein sequence ID" value="MFC4698977.1"/>
    <property type="molecule type" value="Genomic_DNA"/>
</dbReference>
<evidence type="ECO:0000256" key="1">
    <source>
        <dbReference type="ARBA" id="ARBA00023015"/>
    </source>
</evidence>
<name>A0ABV9LR51_9ALTE</name>
<dbReference type="InterPro" id="IPR009057">
    <property type="entry name" value="Homeodomain-like_sf"/>
</dbReference>
<dbReference type="PANTHER" id="PTHR30055">
    <property type="entry name" value="HTH-TYPE TRANSCRIPTIONAL REGULATOR RUTR"/>
    <property type="match status" value="1"/>
</dbReference>
<feature type="domain" description="HTH tetR-type" evidence="5">
    <location>
        <begin position="1"/>
        <end position="56"/>
    </location>
</feature>
<reference evidence="7" key="1">
    <citation type="journal article" date="2019" name="Int. J. Syst. Evol. Microbiol.">
        <title>The Global Catalogue of Microorganisms (GCM) 10K type strain sequencing project: providing services to taxonomists for standard genome sequencing and annotation.</title>
        <authorList>
            <consortium name="The Broad Institute Genomics Platform"/>
            <consortium name="The Broad Institute Genome Sequencing Center for Infectious Disease"/>
            <person name="Wu L."/>
            <person name="Ma J."/>
        </authorList>
    </citation>
    <scope>NUCLEOTIDE SEQUENCE [LARGE SCALE GENOMIC DNA]</scope>
    <source>
        <strain evidence="7">KACC 12507</strain>
    </source>
</reference>
<evidence type="ECO:0000313" key="7">
    <source>
        <dbReference type="Proteomes" id="UP001595897"/>
    </source>
</evidence>
<dbReference type="InterPro" id="IPR001647">
    <property type="entry name" value="HTH_TetR"/>
</dbReference>
<protein>
    <submittedName>
        <fullName evidence="6">TetR/AcrR family transcriptional regulator</fullName>
    </submittedName>
</protein>
<accession>A0ABV9LR51</accession>
<evidence type="ECO:0000313" key="6">
    <source>
        <dbReference type="EMBL" id="MFC4698977.1"/>
    </source>
</evidence>
<dbReference type="Proteomes" id="UP001595897">
    <property type="component" value="Unassembled WGS sequence"/>
</dbReference>
<dbReference type="PANTHER" id="PTHR30055:SF234">
    <property type="entry name" value="HTH-TYPE TRANSCRIPTIONAL REGULATOR BETI"/>
    <property type="match status" value="1"/>
</dbReference>